<gene>
    <name evidence="1" type="ORF">LITE_LOCUS43291</name>
</gene>
<evidence type="ECO:0000313" key="1">
    <source>
        <dbReference type="EMBL" id="CAI0544757.1"/>
    </source>
</evidence>
<feature type="non-terminal residue" evidence="1">
    <location>
        <position position="1"/>
    </location>
</feature>
<protein>
    <submittedName>
        <fullName evidence="1">Uncharacterized protein</fullName>
    </submittedName>
</protein>
<dbReference type="EMBL" id="CAMGYJ010000009">
    <property type="protein sequence ID" value="CAI0544757.1"/>
    <property type="molecule type" value="Genomic_DNA"/>
</dbReference>
<accession>A0AAV0QGV7</accession>
<evidence type="ECO:0000313" key="2">
    <source>
        <dbReference type="Proteomes" id="UP001154282"/>
    </source>
</evidence>
<keyword evidence="2" id="KW-1185">Reference proteome</keyword>
<organism evidence="1 2">
    <name type="scientific">Linum tenue</name>
    <dbReference type="NCBI Taxonomy" id="586396"/>
    <lineage>
        <taxon>Eukaryota</taxon>
        <taxon>Viridiplantae</taxon>
        <taxon>Streptophyta</taxon>
        <taxon>Embryophyta</taxon>
        <taxon>Tracheophyta</taxon>
        <taxon>Spermatophyta</taxon>
        <taxon>Magnoliopsida</taxon>
        <taxon>eudicotyledons</taxon>
        <taxon>Gunneridae</taxon>
        <taxon>Pentapetalae</taxon>
        <taxon>rosids</taxon>
        <taxon>fabids</taxon>
        <taxon>Malpighiales</taxon>
        <taxon>Linaceae</taxon>
        <taxon>Linum</taxon>
    </lineage>
</organism>
<proteinExistence type="predicted"/>
<comment type="caution">
    <text evidence="1">The sequence shown here is derived from an EMBL/GenBank/DDBJ whole genome shotgun (WGS) entry which is preliminary data.</text>
</comment>
<dbReference type="AlphaFoldDB" id="A0AAV0QGV7"/>
<reference evidence="1" key="1">
    <citation type="submission" date="2022-08" db="EMBL/GenBank/DDBJ databases">
        <authorList>
            <person name="Gutierrez-Valencia J."/>
        </authorList>
    </citation>
    <scope>NUCLEOTIDE SEQUENCE</scope>
</reference>
<dbReference type="Proteomes" id="UP001154282">
    <property type="component" value="Unassembled WGS sequence"/>
</dbReference>
<sequence>FLFRIEVELTRLAGGTLSLILQNCARPQNKENSWKIFTPTMASIQSPISAVSFNKAKRPRRRIPCASLSPALNTRAMAKELHFNHDGSTTKKLLGFIIRQGWNWWQSWLGLLWVLKEGMWCCRISMGLPRLSMMEKLSSNRLNWRIL</sequence>
<name>A0AAV0QGV7_9ROSI</name>